<dbReference type="AlphaFoldDB" id="A0AA42ATL7"/>
<keyword evidence="4" id="KW-1185">Reference proteome</keyword>
<proteinExistence type="predicted"/>
<dbReference type="InterPro" id="IPR008972">
    <property type="entry name" value="Cupredoxin"/>
</dbReference>
<dbReference type="SUPFAM" id="SSF49503">
    <property type="entry name" value="Cupredoxins"/>
    <property type="match status" value="1"/>
</dbReference>
<protein>
    <recommendedName>
        <fullName evidence="2">Phytocyanin domain-containing protein</fullName>
    </recommendedName>
</protein>
<dbReference type="GO" id="GO:0005886">
    <property type="term" value="C:plasma membrane"/>
    <property type="evidence" value="ECO:0007669"/>
    <property type="project" value="TreeGrafter"/>
</dbReference>
<dbReference type="Proteomes" id="UP001177140">
    <property type="component" value="Unassembled WGS sequence"/>
</dbReference>
<feature type="chain" id="PRO_5041297241" description="Phytocyanin domain-containing protein" evidence="1">
    <location>
        <begin position="26"/>
        <end position="97"/>
    </location>
</feature>
<dbReference type="EMBL" id="JAJJMA010221164">
    <property type="protein sequence ID" value="MCL7041202.1"/>
    <property type="molecule type" value="Genomic_DNA"/>
</dbReference>
<dbReference type="PROSITE" id="PS51485">
    <property type="entry name" value="PHYTOCYANIN"/>
    <property type="match status" value="1"/>
</dbReference>
<reference evidence="3" key="1">
    <citation type="submission" date="2022-03" db="EMBL/GenBank/DDBJ databases">
        <title>A functionally conserved STORR gene fusion in Papaver species that diverged 16.8 million years ago.</title>
        <authorList>
            <person name="Catania T."/>
        </authorList>
    </citation>
    <scope>NUCLEOTIDE SEQUENCE</scope>
    <source>
        <strain evidence="3">S-191538</strain>
    </source>
</reference>
<evidence type="ECO:0000313" key="3">
    <source>
        <dbReference type="EMBL" id="MCL7041202.1"/>
    </source>
</evidence>
<sequence>MASSTQFFIGLALIVMVYFPAISSATKHIVGDNSGWTIKFDYQAWASNKEFYVGDELVFMYPPGAHNVFKVNGTGFKECIKPPINEAFNYWNGCDYP</sequence>
<dbReference type="Gene3D" id="2.60.40.420">
    <property type="entry name" value="Cupredoxins - blue copper proteins"/>
    <property type="match status" value="1"/>
</dbReference>
<evidence type="ECO:0000259" key="2">
    <source>
        <dbReference type="PROSITE" id="PS51485"/>
    </source>
</evidence>
<feature type="signal peptide" evidence="1">
    <location>
        <begin position="1"/>
        <end position="25"/>
    </location>
</feature>
<name>A0AA42ATL7_PAPNU</name>
<evidence type="ECO:0000313" key="4">
    <source>
        <dbReference type="Proteomes" id="UP001177140"/>
    </source>
</evidence>
<organism evidence="3 4">
    <name type="scientific">Papaver nudicaule</name>
    <name type="common">Iceland poppy</name>
    <dbReference type="NCBI Taxonomy" id="74823"/>
    <lineage>
        <taxon>Eukaryota</taxon>
        <taxon>Viridiplantae</taxon>
        <taxon>Streptophyta</taxon>
        <taxon>Embryophyta</taxon>
        <taxon>Tracheophyta</taxon>
        <taxon>Spermatophyta</taxon>
        <taxon>Magnoliopsida</taxon>
        <taxon>Ranunculales</taxon>
        <taxon>Papaveraceae</taxon>
        <taxon>Papaveroideae</taxon>
        <taxon>Papaver</taxon>
    </lineage>
</organism>
<evidence type="ECO:0000256" key="1">
    <source>
        <dbReference type="SAM" id="SignalP"/>
    </source>
</evidence>
<dbReference type="PANTHER" id="PTHR33021">
    <property type="entry name" value="BLUE COPPER PROTEIN"/>
    <property type="match status" value="1"/>
</dbReference>
<accession>A0AA42ATL7</accession>
<gene>
    <name evidence="3" type="ORF">MKW94_007554</name>
</gene>
<dbReference type="InterPro" id="IPR039391">
    <property type="entry name" value="Phytocyanin-like"/>
</dbReference>
<dbReference type="GO" id="GO:0009055">
    <property type="term" value="F:electron transfer activity"/>
    <property type="evidence" value="ECO:0007669"/>
    <property type="project" value="InterPro"/>
</dbReference>
<comment type="caution">
    <text evidence="3">The sequence shown here is derived from an EMBL/GenBank/DDBJ whole genome shotgun (WGS) entry which is preliminary data.</text>
</comment>
<dbReference type="PANTHER" id="PTHR33021:SF533">
    <property type="entry name" value="PHYTOCYANIN DOMAIN-CONTAINING PROTEIN"/>
    <property type="match status" value="1"/>
</dbReference>
<dbReference type="Pfam" id="PF02298">
    <property type="entry name" value="Cu_bind_like"/>
    <property type="match status" value="1"/>
</dbReference>
<keyword evidence="1" id="KW-0732">Signal</keyword>
<feature type="domain" description="Phytocyanin" evidence="2">
    <location>
        <begin position="26"/>
        <end position="97"/>
    </location>
</feature>
<dbReference type="InterPro" id="IPR003245">
    <property type="entry name" value="Phytocyanin_dom"/>
</dbReference>